<reference evidence="1 2" key="1">
    <citation type="journal article" date="2020" name="Arch. Microbiol.">
        <title>Bradyrhizobium campsiandrae sp. nov., a nitrogen-fixing bacterial strain isolated from a native leguminous tree from the Amazon adapted to flooded conditions.</title>
        <authorList>
            <person name="Cabral Michel D."/>
            <person name="Martins da Costa E."/>
            <person name="Azarias Guimaraes A."/>
            <person name="Soares de Carvalho T."/>
            <person name="Santos de Castro Caputo P."/>
            <person name="Willems A."/>
            <person name="de Souza Moreira F.M."/>
        </authorList>
    </citation>
    <scope>NUCLEOTIDE SEQUENCE [LARGE SCALE GENOMIC DNA]</scope>
    <source>
        <strain evidence="2">INPA 384B</strain>
    </source>
</reference>
<comment type="caution">
    <text evidence="1">The sequence shown here is derived from an EMBL/GenBank/DDBJ whole genome shotgun (WGS) entry which is preliminary data.</text>
</comment>
<evidence type="ECO:0000313" key="1">
    <source>
        <dbReference type="EMBL" id="MBC9979056.1"/>
    </source>
</evidence>
<dbReference type="Proteomes" id="UP000639516">
    <property type="component" value="Unassembled WGS sequence"/>
</dbReference>
<accession>A0ABR7U688</accession>
<protein>
    <submittedName>
        <fullName evidence="1">Uncharacterized protein</fullName>
    </submittedName>
</protein>
<proteinExistence type="predicted"/>
<gene>
    <name evidence="1" type="ORF">HA482_12695</name>
</gene>
<dbReference type="RefSeq" id="WP_188105369.1">
    <property type="nucleotide sequence ID" value="NZ_JAANIH010000047.1"/>
</dbReference>
<dbReference type="EMBL" id="JAATTO010000015">
    <property type="protein sequence ID" value="MBC9979056.1"/>
    <property type="molecule type" value="Genomic_DNA"/>
</dbReference>
<name>A0ABR7U688_9BRAD</name>
<sequence>MMTMPEIERCLRRRWLWAEPWLVNACSFKSSASPPSKPKRKHEGAEWRAALFAIEFPWTNPEVIRTTAEQCGWNFVKGYWNFIEDLRPRFEWTVDRRHQRFCD</sequence>
<evidence type="ECO:0000313" key="2">
    <source>
        <dbReference type="Proteomes" id="UP000639516"/>
    </source>
</evidence>
<keyword evidence="2" id="KW-1185">Reference proteome</keyword>
<organism evidence="1 2">
    <name type="scientific">Bradyrhizobium campsiandrae</name>
    <dbReference type="NCBI Taxonomy" id="1729892"/>
    <lineage>
        <taxon>Bacteria</taxon>
        <taxon>Pseudomonadati</taxon>
        <taxon>Pseudomonadota</taxon>
        <taxon>Alphaproteobacteria</taxon>
        <taxon>Hyphomicrobiales</taxon>
        <taxon>Nitrobacteraceae</taxon>
        <taxon>Bradyrhizobium</taxon>
    </lineage>
</organism>